<name>A0A087C000_9BIFI</name>
<sequence>MSNQDDHNVNSPQSTQNGANQPMTSDNYTVEIPTNPESLNVKSADRGTYAARTTVDEDDTGQPYSQQQKSNEYPQQPFYDSRNAYPHPPAGFVGQLPDQR</sequence>
<dbReference type="AlphaFoldDB" id="A0A087C000"/>
<proteinExistence type="predicted"/>
<dbReference type="Proteomes" id="UP000029082">
    <property type="component" value="Unassembled WGS sequence"/>
</dbReference>
<organism evidence="2 3">
    <name type="scientific">Bifidobacterium mongoliense DSM 21395</name>
    <dbReference type="NCBI Taxonomy" id="1437603"/>
    <lineage>
        <taxon>Bacteria</taxon>
        <taxon>Bacillati</taxon>
        <taxon>Actinomycetota</taxon>
        <taxon>Actinomycetes</taxon>
        <taxon>Bifidobacteriales</taxon>
        <taxon>Bifidobacteriaceae</taxon>
        <taxon>Bifidobacterium</taxon>
    </lineage>
</organism>
<gene>
    <name evidence="2" type="ORF">BMON_1199</name>
</gene>
<comment type="caution">
    <text evidence="2">The sequence shown here is derived from an EMBL/GenBank/DDBJ whole genome shotgun (WGS) entry which is preliminary data.</text>
</comment>
<feature type="compositionally biased region" description="Polar residues" evidence="1">
    <location>
        <begin position="9"/>
        <end position="28"/>
    </location>
</feature>
<keyword evidence="3" id="KW-1185">Reference proteome</keyword>
<protein>
    <submittedName>
        <fullName evidence="2">Uncharacterized protein</fullName>
    </submittedName>
</protein>
<dbReference type="RefSeq" id="WP_152595766.1">
    <property type="nucleotide sequence ID" value="NZ_JDUO01000007.1"/>
</dbReference>
<dbReference type="EMBL" id="JGZE01000013">
    <property type="protein sequence ID" value="KFI76600.1"/>
    <property type="molecule type" value="Genomic_DNA"/>
</dbReference>
<accession>A0A087C000</accession>
<feature type="compositionally biased region" description="Polar residues" evidence="1">
    <location>
        <begin position="62"/>
        <end position="74"/>
    </location>
</feature>
<evidence type="ECO:0000313" key="3">
    <source>
        <dbReference type="Proteomes" id="UP000029082"/>
    </source>
</evidence>
<reference evidence="2 3" key="1">
    <citation type="submission" date="2014-03" db="EMBL/GenBank/DDBJ databases">
        <title>Genomics of Bifidobacteria.</title>
        <authorList>
            <person name="Ventura M."/>
            <person name="Milani C."/>
            <person name="Lugli G.A."/>
        </authorList>
    </citation>
    <scope>NUCLEOTIDE SEQUENCE [LARGE SCALE GENOMIC DNA]</scope>
    <source>
        <strain evidence="2 3">DSM 21395</strain>
    </source>
</reference>
<evidence type="ECO:0000256" key="1">
    <source>
        <dbReference type="SAM" id="MobiDB-lite"/>
    </source>
</evidence>
<evidence type="ECO:0000313" key="2">
    <source>
        <dbReference type="EMBL" id="KFI76600.1"/>
    </source>
</evidence>
<dbReference type="GeneID" id="93095303"/>
<feature type="region of interest" description="Disordered" evidence="1">
    <location>
        <begin position="1"/>
        <end position="100"/>
    </location>
</feature>